<dbReference type="AlphaFoldDB" id="A0A8B9EPT5"/>
<evidence type="ECO:0000256" key="2">
    <source>
        <dbReference type="ARBA" id="ARBA00022490"/>
    </source>
</evidence>
<dbReference type="InterPro" id="IPR001478">
    <property type="entry name" value="PDZ"/>
</dbReference>
<dbReference type="GO" id="GO:0005912">
    <property type="term" value="C:adherens junction"/>
    <property type="evidence" value="ECO:0007669"/>
    <property type="project" value="TreeGrafter"/>
</dbReference>
<reference evidence="6" key="2">
    <citation type="submission" date="2025-09" db="UniProtKB">
        <authorList>
            <consortium name="Ensembl"/>
        </authorList>
    </citation>
    <scope>IDENTIFICATION</scope>
</reference>
<dbReference type="GO" id="GO:0007507">
    <property type="term" value="P:heart development"/>
    <property type="evidence" value="ECO:0007669"/>
    <property type="project" value="TreeGrafter"/>
</dbReference>
<dbReference type="SUPFAM" id="SSF50156">
    <property type="entry name" value="PDZ domain-like"/>
    <property type="match status" value="1"/>
</dbReference>
<dbReference type="GO" id="GO:0001725">
    <property type="term" value="C:stress fiber"/>
    <property type="evidence" value="ECO:0007669"/>
    <property type="project" value="TreeGrafter"/>
</dbReference>
<dbReference type="InterPro" id="IPR036034">
    <property type="entry name" value="PDZ_sf"/>
</dbReference>
<dbReference type="GO" id="GO:0051371">
    <property type="term" value="F:muscle alpha-actinin binding"/>
    <property type="evidence" value="ECO:0007669"/>
    <property type="project" value="TreeGrafter"/>
</dbReference>
<dbReference type="Ensembl" id="ENSACDT00005027053.1">
    <property type="protein sequence ID" value="ENSACDP00005022616.1"/>
    <property type="gene ID" value="ENSACDG00005016397.1"/>
</dbReference>
<organism evidence="6 7">
    <name type="scientific">Anser cygnoides</name>
    <name type="common">Swan goose</name>
    <dbReference type="NCBI Taxonomy" id="8845"/>
    <lineage>
        <taxon>Eukaryota</taxon>
        <taxon>Metazoa</taxon>
        <taxon>Chordata</taxon>
        <taxon>Craniata</taxon>
        <taxon>Vertebrata</taxon>
        <taxon>Euteleostomi</taxon>
        <taxon>Archelosauria</taxon>
        <taxon>Archosauria</taxon>
        <taxon>Dinosauria</taxon>
        <taxon>Saurischia</taxon>
        <taxon>Theropoda</taxon>
        <taxon>Coelurosauria</taxon>
        <taxon>Aves</taxon>
        <taxon>Neognathae</taxon>
        <taxon>Galloanserae</taxon>
        <taxon>Anseriformes</taxon>
        <taxon>Anatidae</taxon>
        <taxon>Anserinae</taxon>
        <taxon>Anser</taxon>
    </lineage>
</organism>
<dbReference type="PROSITE" id="PS50106">
    <property type="entry name" value="PDZ"/>
    <property type="match status" value="1"/>
</dbReference>
<keyword evidence="3" id="KW-0862">Zinc</keyword>
<dbReference type="Pfam" id="PF00595">
    <property type="entry name" value="PDZ"/>
    <property type="match status" value="1"/>
</dbReference>
<dbReference type="PANTHER" id="PTHR24214:SF1">
    <property type="entry name" value="PDZ AND LIM DOMAIN PROTEIN 2"/>
    <property type="match status" value="1"/>
</dbReference>
<dbReference type="GO" id="GO:0061061">
    <property type="term" value="P:muscle structure development"/>
    <property type="evidence" value="ECO:0007669"/>
    <property type="project" value="TreeGrafter"/>
</dbReference>
<dbReference type="SMART" id="SM00228">
    <property type="entry name" value="PDZ"/>
    <property type="match status" value="1"/>
</dbReference>
<evidence type="ECO:0000313" key="6">
    <source>
        <dbReference type="Ensembl" id="ENSACDP00005022616.1"/>
    </source>
</evidence>
<dbReference type="Proteomes" id="UP000694521">
    <property type="component" value="Unplaced"/>
</dbReference>
<evidence type="ECO:0000256" key="1">
    <source>
        <dbReference type="ARBA" id="ARBA00004496"/>
    </source>
</evidence>
<dbReference type="PANTHER" id="PTHR24214">
    <property type="entry name" value="PDZ AND LIM DOMAIN PROTEIN ZASP"/>
    <property type="match status" value="1"/>
</dbReference>
<dbReference type="CDD" id="cd06753">
    <property type="entry name" value="PDZ_PDLIM-like"/>
    <property type="match status" value="1"/>
</dbReference>
<feature type="compositionally biased region" description="Basic and acidic residues" evidence="4">
    <location>
        <begin position="240"/>
        <end position="258"/>
    </location>
</feature>
<sequence>MPVTVTLAGPAPWGFRITGGRDFGKPITVSKVMEQGKAAAGDLRPGDVIVSINGESAAEMLNVEAQNKIKQSPGQLRLQVERLPLPSPSHTNGDSSPDRLAARFQLPAPAQRARGAATSRPAPGARKPEPPQQLPGASSPASFPPATIATKPLGDGQGAAPVFTLPRPPQQPGPRAGHAALGGGLGGVQDAAGEPGAAGGPAAIQHLPPAAGGSGGRGRSRPRSPLPQPALAQRPQAGGRRPEAAHVREVRQQHRDASGEDPGGSLPAPGLLRLLRLRPQPEDAGTLLGGRRDVLREARPPALPGHPGGAQHPPRTHPILSPRCHPRPLPPRGAEGTRGTPVAPLLRWAGGTWGGTARLGVR</sequence>
<evidence type="ECO:0000256" key="4">
    <source>
        <dbReference type="SAM" id="MobiDB-lite"/>
    </source>
</evidence>
<comment type="subcellular location">
    <subcellularLocation>
        <location evidence="1">Cytoplasm</location>
    </subcellularLocation>
</comment>
<evidence type="ECO:0000313" key="7">
    <source>
        <dbReference type="Proteomes" id="UP000694521"/>
    </source>
</evidence>
<dbReference type="GO" id="GO:0030036">
    <property type="term" value="P:actin cytoskeleton organization"/>
    <property type="evidence" value="ECO:0007669"/>
    <property type="project" value="TreeGrafter"/>
</dbReference>
<dbReference type="FunFam" id="2.30.42.10:FF:000130">
    <property type="entry name" value="PDZ and LIM domain 2 (mystique)"/>
    <property type="match status" value="1"/>
</dbReference>
<dbReference type="GO" id="GO:0003779">
    <property type="term" value="F:actin binding"/>
    <property type="evidence" value="ECO:0007669"/>
    <property type="project" value="TreeGrafter"/>
</dbReference>
<dbReference type="Gene3D" id="2.30.42.10">
    <property type="match status" value="1"/>
</dbReference>
<name>A0A8B9EPT5_ANSCY</name>
<keyword evidence="2" id="KW-0963">Cytoplasm</keyword>
<protein>
    <submittedName>
        <fullName evidence="6">PDZ and LIM domain 2</fullName>
    </submittedName>
</protein>
<proteinExistence type="predicted"/>
<dbReference type="InterPro" id="IPR050604">
    <property type="entry name" value="PDZ-LIM_domain"/>
</dbReference>
<evidence type="ECO:0000259" key="5">
    <source>
        <dbReference type="PROSITE" id="PS50106"/>
    </source>
</evidence>
<evidence type="ECO:0000256" key="3">
    <source>
        <dbReference type="ARBA" id="ARBA00023038"/>
    </source>
</evidence>
<keyword evidence="7" id="KW-1185">Reference proteome</keyword>
<feature type="domain" description="PDZ" evidence="5">
    <location>
        <begin position="2"/>
        <end position="84"/>
    </location>
</feature>
<dbReference type="GO" id="GO:0031941">
    <property type="term" value="C:filamentous actin"/>
    <property type="evidence" value="ECO:0007669"/>
    <property type="project" value="TreeGrafter"/>
</dbReference>
<dbReference type="GO" id="GO:0030018">
    <property type="term" value="C:Z disc"/>
    <property type="evidence" value="ECO:0007669"/>
    <property type="project" value="TreeGrafter"/>
</dbReference>
<reference evidence="6" key="1">
    <citation type="submission" date="2025-08" db="UniProtKB">
        <authorList>
            <consortium name="Ensembl"/>
        </authorList>
    </citation>
    <scope>IDENTIFICATION</scope>
</reference>
<feature type="compositionally biased region" description="Low complexity" evidence="4">
    <location>
        <begin position="137"/>
        <end position="146"/>
    </location>
</feature>
<feature type="region of interest" description="Disordered" evidence="4">
    <location>
        <begin position="70"/>
        <end position="271"/>
    </location>
</feature>
<feature type="compositionally biased region" description="Low complexity" evidence="4">
    <location>
        <begin position="188"/>
        <end position="211"/>
    </location>
</feature>
<accession>A0A8B9EPT5</accession>
<keyword evidence="3" id="KW-0440">LIM domain</keyword>
<feature type="region of interest" description="Disordered" evidence="4">
    <location>
        <begin position="298"/>
        <end position="350"/>
    </location>
</feature>
<keyword evidence="3" id="KW-0479">Metal-binding</keyword>